<dbReference type="RefSeq" id="WP_145851970.1">
    <property type="nucleotide sequence ID" value="NZ_RPFW01000001.1"/>
</dbReference>
<dbReference type="Gene3D" id="3.30.300.30">
    <property type="match status" value="1"/>
</dbReference>
<reference evidence="5 6" key="1">
    <citation type="submission" date="2018-11" db="EMBL/GenBank/DDBJ databases">
        <title>Trebonia kvetii gen.nov., sp.nov., a novel acidophilic actinobacterium, and proposal of the new actinobacterial family Treboniaceae fam. nov.</title>
        <authorList>
            <person name="Rapoport D."/>
            <person name="Sagova-Mareckova M."/>
            <person name="Sedlacek I."/>
            <person name="Provaznik J."/>
            <person name="Kralova S."/>
            <person name="Pavlinic D."/>
            <person name="Benes V."/>
            <person name="Kopecky J."/>
        </authorList>
    </citation>
    <scope>NUCLEOTIDE SEQUENCE [LARGE SCALE GENOMIC DNA]</scope>
    <source>
        <strain evidence="5 6">15Tr583</strain>
    </source>
</reference>
<dbReference type="InterPro" id="IPR042099">
    <property type="entry name" value="ANL_N_sf"/>
</dbReference>
<organism evidence="5 6">
    <name type="scientific">Trebonia kvetii</name>
    <dbReference type="NCBI Taxonomy" id="2480626"/>
    <lineage>
        <taxon>Bacteria</taxon>
        <taxon>Bacillati</taxon>
        <taxon>Actinomycetota</taxon>
        <taxon>Actinomycetes</taxon>
        <taxon>Streptosporangiales</taxon>
        <taxon>Treboniaceae</taxon>
        <taxon>Trebonia</taxon>
    </lineage>
</organism>
<keyword evidence="2" id="KW-0436">Ligase</keyword>
<evidence type="ECO:0008006" key="7">
    <source>
        <dbReference type="Google" id="ProtNLM"/>
    </source>
</evidence>
<dbReference type="PANTHER" id="PTHR43201">
    <property type="entry name" value="ACYL-COA SYNTHETASE"/>
    <property type="match status" value="1"/>
</dbReference>
<comment type="caution">
    <text evidence="5">The sequence shown here is derived from an EMBL/GenBank/DDBJ whole genome shotgun (WGS) entry which is preliminary data.</text>
</comment>
<dbReference type="GO" id="GO:0031956">
    <property type="term" value="F:medium-chain fatty acid-CoA ligase activity"/>
    <property type="evidence" value="ECO:0007669"/>
    <property type="project" value="TreeGrafter"/>
</dbReference>
<evidence type="ECO:0000256" key="2">
    <source>
        <dbReference type="ARBA" id="ARBA00022598"/>
    </source>
</evidence>
<feature type="domain" description="AMP-binding enzyme C-terminal" evidence="4">
    <location>
        <begin position="400"/>
        <end position="477"/>
    </location>
</feature>
<comment type="similarity">
    <text evidence="1">Belongs to the ATP-dependent AMP-binding enzyme family.</text>
</comment>
<evidence type="ECO:0000256" key="1">
    <source>
        <dbReference type="ARBA" id="ARBA00006432"/>
    </source>
</evidence>
<evidence type="ECO:0000259" key="4">
    <source>
        <dbReference type="Pfam" id="PF13193"/>
    </source>
</evidence>
<evidence type="ECO:0000259" key="3">
    <source>
        <dbReference type="Pfam" id="PF00501"/>
    </source>
</evidence>
<dbReference type="EMBL" id="RPFW01000001">
    <property type="protein sequence ID" value="TVZ07215.1"/>
    <property type="molecule type" value="Genomic_DNA"/>
</dbReference>
<dbReference type="SUPFAM" id="SSF56801">
    <property type="entry name" value="Acetyl-CoA synthetase-like"/>
    <property type="match status" value="1"/>
</dbReference>
<dbReference type="Gene3D" id="3.40.50.12780">
    <property type="entry name" value="N-terminal domain of ligase-like"/>
    <property type="match status" value="1"/>
</dbReference>
<dbReference type="InterPro" id="IPR000873">
    <property type="entry name" value="AMP-dep_synth/lig_dom"/>
</dbReference>
<keyword evidence="6" id="KW-1185">Reference proteome</keyword>
<dbReference type="GO" id="GO:0006631">
    <property type="term" value="P:fatty acid metabolic process"/>
    <property type="evidence" value="ECO:0007669"/>
    <property type="project" value="TreeGrafter"/>
</dbReference>
<feature type="domain" description="AMP-dependent synthetase/ligase" evidence="3">
    <location>
        <begin position="13"/>
        <end position="350"/>
    </location>
</feature>
<evidence type="ECO:0000313" key="6">
    <source>
        <dbReference type="Proteomes" id="UP000460272"/>
    </source>
</evidence>
<evidence type="ECO:0000313" key="5">
    <source>
        <dbReference type="EMBL" id="TVZ07215.1"/>
    </source>
</evidence>
<dbReference type="AlphaFoldDB" id="A0A6P2C9L1"/>
<dbReference type="Proteomes" id="UP000460272">
    <property type="component" value="Unassembled WGS sequence"/>
</dbReference>
<dbReference type="InterPro" id="IPR045851">
    <property type="entry name" value="AMP-bd_C_sf"/>
</dbReference>
<gene>
    <name evidence="5" type="ORF">EAS64_07945</name>
</gene>
<dbReference type="Pfam" id="PF13193">
    <property type="entry name" value="AMP-binding_C"/>
    <property type="match status" value="1"/>
</dbReference>
<name>A0A6P2C9L1_9ACTN</name>
<dbReference type="PANTHER" id="PTHR43201:SF5">
    <property type="entry name" value="MEDIUM-CHAIN ACYL-COA LIGASE ACSF2, MITOCHONDRIAL"/>
    <property type="match status" value="1"/>
</dbReference>
<dbReference type="InterPro" id="IPR025110">
    <property type="entry name" value="AMP-bd_C"/>
</dbReference>
<dbReference type="Pfam" id="PF00501">
    <property type="entry name" value="AMP-binding"/>
    <property type="match status" value="1"/>
</dbReference>
<protein>
    <recommendedName>
        <fullName evidence="7">AMP-dependent synthetase</fullName>
    </recommendedName>
</protein>
<proteinExistence type="inferred from homology"/>
<accession>A0A6P2C9L1</accession>
<sequence length="491" mass="51818">MDANHNVIRAWIDEAAACYGDDVYLADARSSASITYAGLLDVVRDTERRLDDAGLPHGARIQVRLADPLDYAVAMVSIIAARRVAVPLDPGAPDANIARVLSVARPAATITSRHPIGAETAAGGGEATYPFGVSVLDSDPLTTGTDGGIFLCTSGTTGTPKGILLRDEQLAHVASSVVDWHKLTKDDRGYCSLPLFHVNAEVVGVLGTLRAGAYLAVDRKFSRRGFWDRMTEREITWINAVPAIISILAMDPPAEPPAGLRFVRSASAPLPLAALARFENGLGVPIIETYGMTEAASMITANPLDGPRKPGSAGLPAASQVRISVPGGGTADAGEIGRVTIRGAGTITAYASGGRPGAIDADGWLDTGDLGYLDDEGYLFLVGRSDDVINRGGEKIYPREIEEILLAQPGVRSAAVIGAVDEVLGERPVAYVVPHGDTVAAEIETLLREVCAERLPRHKQPSEFCLVEEMPLGPTGKISRRLLKEAVAARL</sequence>
<dbReference type="OrthoDB" id="9803968at2"/>